<protein>
    <submittedName>
        <fullName evidence="2">Uncharacterized protein</fullName>
    </submittedName>
</protein>
<feature type="transmembrane region" description="Helical" evidence="1">
    <location>
        <begin position="293"/>
        <end position="311"/>
    </location>
</feature>
<keyword evidence="1" id="KW-1133">Transmembrane helix</keyword>
<reference evidence="2 3" key="1">
    <citation type="submission" date="2019-03" db="EMBL/GenBank/DDBJ databases">
        <title>Deep-cultivation of Planctomycetes and their phenomic and genomic characterization uncovers novel biology.</title>
        <authorList>
            <person name="Wiegand S."/>
            <person name="Jogler M."/>
            <person name="Boedeker C."/>
            <person name="Pinto D."/>
            <person name="Vollmers J."/>
            <person name="Rivas-Marin E."/>
            <person name="Kohn T."/>
            <person name="Peeters S.H."/>
            <person name="Heuer A."/>
            <person name="Rast P."/>
            <person name="Oberbeckmann S."/>
            <person name="Bunk B."/>
            <person name="Jeske O."/>
            <person name="Meyerdierks A."/>
            <person name="Storesund J.E."/>
            <person name="Kallscheuer N."/>
            <person name="Luecker S."/>
            <person name="Lage O.M."/>
            <person name="Pohl T."/>
            <person name="Merkel B.J."/>
            <person name="Hornburger P."/>
            <person name="Mueller R.-W."/>
            <person name="Bruemmer F."/>
            <person name="Labrenz M."/>
            <person name="Spormann A.M."/>
            <person name="Op den Camp H."/>
            <person name="Overmann J."/>
            <person name="Amann R."/>
            <person name="Jetten M.S.M."/>
            <person name="Mascher T."/>
            <person name="Medema M.H."/>
            <person name="Devos D.P."/>
            <person name="Kaster A.-K."/>
            <person name="Ovreas L."/>
            <person name="Rohde M."/>
            <person name="Galperin M.Y."/>
            <person name="Jogler C."/>
        </authorList>
    </citation>
    <scope>NUCLEOTIDE SEQUENCE [LARGE SCALE GENOMIC DNA]</scope>
    <source>
        <strain evidence="2 3">Enr17</strain>
    </source>
</reference>
<evidence type="ECO:0000313" key="3">
    <source>
        <dbReference type="Proteomes" id="UP000318313"/>
    </source>
</evidence>
<evidence type="ECO:0000313" key="2">
    <source>
        <dbReference type="EMBL" id="QDV49049.1"/>
    </source>
</evidence>
<keyword evidence="3" id="KW-1185">Reference proteome</keyword>
<evidence type="ECO:0000256" key="1">
    <source>
        <dbReference type="SAM" id="Phobius"/>
    </source>
</evidence>
<gene>
    <name evidence="2" type="ORF">Enr17x_10640</name>
</gene>
<keyword evidence="1" id="KW-0812">Transmembrane</keyword>
<dbReference type="EMBL" id="CP037452">
    <property type="protein sequence ID" value="QDV49049.1"/>
    <property type="molecule type" value="Genomic_DNA"/>
</dbReference>
<proteinExistence type="predicted"/>
<organism evidence="2 3">
    <name type="scientific">Gimesia fumaroli</name>
    <dbReference type="NCBI Taxonomy" id="2527976"/>
    <lineage>
        <taxon>Bacteria</taxon>
        <taxon>Pseudomonadati</taxon>
        <taxon>Planctomycetota</taxon>
        <taxon>Planctomycetia</taxon>
        <taxon>Planctomycetales</taxon>
        <taxon>Planctomycetaceae</taxon>
        <taxon>Gimesia</taxon>
    </lineage>
</organism>
<dbReference type="AlphaFoldDB" id="A0A518I7M2"/>
<name>A0A518I7M2_9PLAN</name>
<dbReference type="Proteomes" id="UP000318313">
    <property type="component" value="Chromosome"/>
</dbReference>
<dbReference type="KEGG" id="gfm:Enr17x_10640"/>
<keyword evidence="1" id="KW-0472">Membrane</keyword>
<dbReference type="RefSeq" id="WP_145306489.1">
    <property type="nucleotide sequence ID" value="NZ_CP037452.1"/>
</dbReference>
<accession>A0A518I7M2</accession>
<sequence>MMKKYVFILGALSVFVLVDTLGAEEYKAATFKQVYLKNLMTLRKRLANVRVRMQHDRIDHDTINTYLVYNDSFQSRTEYQTEKPLKDAPFLRIRSLNGDTVFDIQQRKNESEFTIVSFDTQTQGRESRWSKPYVLAAFHIMNASLKDLFEAPSTKIVSVTSAKERYEVIKVVLEIDPLKYKFHRVELFLLKDEQMALSEYQAIARFELPDMKEQIVQYSGVIKYDTPFTIPVPREVILKDTTIENGDVIAENTLRAERLEVQEGNVSEEEFSLAHFGIDGFDKAKSNNEQGRLLLIIVNVFMMIIILFAIIRNRRHKIS</sequence>